<dbReference type="RefSeq" id="WP_117002207.1">
    <property type="nucleotide sequence ID" value="NZ_BMJS01000009.1"/>
</dbReference>
<dbReference type="GO" id="GO:0016747">
    <property type="term" value="F:acyltransferase activity, transferring groups other than amino-acyl groups"/>
    <property type="evidence" value="ECO:0007669"/>
    <property type="project" value="InterPro"/>
</dbReference>
<reference evidence="2" key="1">
    <citation type="journal article" date="2014" name="Int. J. Syst. Evol. Microbiol.">
        <title>Complete genome sequence of Corynebacterium casei LMG S-19264T (=DSM 44701T), isolated from a smear-ripened cheese.</title>
        <authorList>
            <consortium name="US DOE Joint Genome Institute (JGI-PGF)"/>
            <person name="Walter F."/>
            <person name="Albersmeier A."/>
            <person name="Kalinowski J."/>
            <person name="Ruckert C."/>
        </authorList>
    </citation>
    <scope>NUCLEOTIDE SEQUENCE</scope>
    <source>
        <strain evidence="2">CGMCC 1.15758</strain>
    </source>
</reference>
<gene>
    <name evidence="2" type="ORF">GCM10010995_11120</name>
</gene>
<dbReference type="InterPro" id="IPR016181">
    <property type="entry name" value="Acyl_CoA_acyltransferase"/>
</dbReference>
<evidence type="ECO:0000259" key="1">
    <source>
        <dbReference type="PROSITE" id="PS51186"/>
    </source>
</evidence>
<dbReference type="Gene3D" id="3.40.630.30">
    <property type="match status" value="1"/>
</dbReference>
<reference evidence="2" key="2">
    <citation type="submission" date="2020-09" db="EMBL/GenBank/DDBJ databases">
        <authorList>
            <person name="Sun Q."/>
            <person name="Zhou Y."/>
        </authorList>
    </citation>
    <scope>NUCLEOTIDE SEQUENCE</scope>
    <source>
        <strain evidence="2">CGMCC 1.15758</strain>
    </source>
</reference>
<organism evidence="2 3">
    <name type="scientific">Cysteiniphilum litorale</name>
    <dbReference type="NCBI Taxonomy" id="2056700"/>
    <lineage>
        <taxon>Bacteria</taxon>
        <taxon>Pseudomonadati</taxon>
        <taxon>Pseudomonadota</taxon>
        <taxon>Gammaproteobacteria</taxon>
        <taxon>Thiotrichales</taxon>
        <taxon>Fastidiosibacteraceae</taxon>
        <taxon>Cysteiniphilum</taxon>
    </lineage>
</organism>
<dbReference type="InterPro" id="IPR000182">
    <property type="entry name" value="GNAT_dom"/>
</dbReference>
<dbReference type="PROSITE" id="PS51186">
    <property type="entry name" value="GNAT"/>
    <property type="match status" value="1"/>
</dbReference>
<protein>
    <recommendedName>
        <fullName evidence="1">N-acetyltransferase domain-containing protein</fullName>
    </recommendedName>
</protein>
<evidence type="ECO:0000313" key="3">
    <source>
        <dbReference type="Proteomes" id="UP000636949"/>
    </source>
</evidence>
<dbReference type="SUPFAM" id="SSF55729">
    <property type="entry name" value="Acyl-CoA N-acyltransferases (Nat)"/>
    <property type="match status" value="1"/>
</dbReference>
<sequence>MTIQALTKAHQSQVQQLFADVNFFNAEWFFSPRQLFFGFFTKSNQLAGVAHIEIYHHAMIVKALTTHKAHRNQKIAAKLLAHIEQLADKLNCDALYAFTQFGANYLECSGFEQTIKTKLSLQMRDYMSNHNLSDTIIMKKVLSNAKKHLMRQESLTTQVQLSHLVA</sequence>
<keyword evidence="3" id="KW-1185">Reference proteome</keyword>
<accession>A0A8J2Z4C4</accession>
<proteinExistence type="predicted"/>
<evidence type="ECO:0000313" key="2">
    <source>
        <dbReference type="EMBL" id="GGF95638.1"/>
    </source>
</evidence>
<name>A0A8J2Z4C4_9GAMM</name>
<dbReference type="EMBL" id="BMJS01000009">
    <property type="protein sequence ID" value="GGF95638.1"/>
    <property type="molecule type" value="Genomic_DNA"/>
</dbReference>
<comment type="caution">
    <text evidence="2">The sequence shown here is derived from an EMBL/GenBank/DDBJ whole genome shotgun (WGS) entry which is preliminary data.</text>
</comment>
<dbReference type="OrthoDB" id="5623741at2"/>
<dbReference type="Proteomes" id="UP000636949">
    <property type="component" value="Unassembled WGS sequence"/>
</dbReference>
<dbReference type="Pfam" id="PF00583">
    <property type="entry name" value="Acetyltransf_1"/>
    <property type="match status" value="1"/>
</dbReference>
<dbReference type="AlphaFoldDB" id="A0A8J2Z4C4"/>
<feature type="domain" description="N-acetyltransferase" evidence="1">
    <location>
        <begin position="1"/>
        <end position="143"/>
    </location>
</feature>
<dbReference type="CDD" id="cd04301">
    <property type="entry name" value="NAT_SF"/>
    <property type="match status" value="1"/>
</dbReference>